<keyword evidence="2" id="KW-1185">Reference proteome</keyword>
<name>A0A6I3SNR5_HELMO</name>
<reference evidence="1 2" key="1">
    <citation type="submission" date="2019-11" db="EMBL/GenBank/DDBJ databases">
        <title>Whole-genome sequence of a the green, strictly anaerobic photosynthetic bacterium Heliobacillus mobilis DSM 6151.</title>
        <authorList>
            <person name="Kyndt J.A."/>
            <person name="Meyer T.E."/>
        </authorList>
    </citation>
    <scope>NUCLEOTIDE SEQUENCE [LARGE SCALE GENOMIC DNA]</scope>
    <source>
        <strain evidence="1 2">DSM 6151</strain>
    </source>
</reference>
<dbReference type="Pfam" id="PF26595">
    <property type="entry name" value="A_ENA"/>
    <property type="match status" value="1"/>
</dbReference>
<gene>
    <name evidence="1" type="ORF">GJ688_17195</name>
</gene>
<dbReference type="InterPro" id="IPR058705">
    <property type="entry name" value="A_ENA"/>
</dbReference>
<proteinExistence type="predicted"/>
<evidence type="ECO:0000313" key="2">
    <source>
        <dbReference type="Proteomes" id="UP000430670"/>
    </source>
</evidence>
<comment type="caution">
    <text evidence="1">The sequence shown here is derived from an EMBL/GenBank/DDBJ whole genome shotgun (WGS) entry which is preliminary data.</text>
</comment>
<sequence length="108" mass="11708">MSFPSIPTITPSISLNRGQVCNLLLASIAFEELGLAHIINAEGEKIQAVLGTLSNGVTVSGISISGLLSINRGVNKTLQNVIKTQMLLQFKLEDILENCEQQHHHDKC</sequence>
<dbReference type="AlphaFoldDB" id="A0A6I3SNR5"/>
<dbReference type="Proteomes" id="UP000430670">
    <property type="component" value="Unassembled WGS sequence"/>
</dbReference>
<dbReference type="RefSeq" id="WP_155477750.1">
    <property type="nucleotide sequence ID" value="NZ_WNKU01000031.1"/>
</dbReference>
<protein>
    <submittedName>
        <fullName evidence="1">Uncharacterized protein</fullName>
    </submittedName>
</protein>
<dbReference type="EMBL" id="WNKU01000031">
    <property type="protein sequence ID" value="MTV50674.1"/>
    <property type="molecule type" value="Genomic_DNA"/>
</dbReference>
<evidence type="ECO:0000313" key="1">
    <source>
        <dbReference type="EMBL" id="MTV50674.1"/>
    </source>
</evidence>
<dbReference type="OrthoDB" id="2082444at2"/>
<organism evidence="1 2">
    <name type="scientific">Heliobacterium mobile</name>
    <name type="common">Heliobacillus mobilis</name>
    <dbReference type="NCBI Taxonomy" id="28064"/>
    <lineage>
        <taxon>Bacteria</taxon>
        <taxon>Bacillati</taxon>
        <taxon>Bacillota</taxon>
        <taxon>Clostridia</taxon>
        <taxon>Eubacteriales</taxon>
        <taxon>Heliobacteriaceae</taxon>
        <taxon>Heliobacterium</taxon>
    </lineage>
</organism>
<accession>A0A6I3SNR5</accession>